<name>A0A4V0YZF2_KTERU</name>
<dbReference type="PANTHER" id="PTHR21310:SF15">
    <property type="entry name" value="AMINOGLYCOSIDE PHOSPHOTRANSFERASE DOMAIN-CONTAINING PROTEIN"/>
    <property type="match status" value="1"/>
</dbReference>
<sequence length="350" mass="39719">MAPLYSTEKEMRGSVSVEYSAIERSVEAFQQPVGQAHIIALCRRAFGEERQVDSVQELGGGLYNNTYLVHIQELHPVILRVGPHPTRQFRIESNLMRNEYASQPFLAPISPLLPRILMADFTHQILERDYMFQTYMEGEPWAQIMRTLTSEEKKALWRQLGSIAKKIHAVRGQHFGSSVLDSPLPSWSLTVISWLTSIVRDLAEARLDASDVSCLLDIAQTNRRLLDEITQPRLLHGDLWVPNILVKRGEGGAQIVAVLDSDRTSWGDPLADWTMFLLQREAGTEVDAFWESYGQPEKSPGAQFRSLIYQGRCIGGARLEHHRLHHHESVKRSYQDMQTVIQVLPTAGMP</sequence>
<dbReference type="SUPFAM" id="SSF56112">
    <property type="entry name" value="Protein kinase-like (PK-like)"/>
    <property type="match status" value="1"/>
</dbReference>
<evidence type="ECO:0000259" key="1">
    <source>
        <dbReference type="Pfam" id="PF01636"/>
    </source>
</evidence>
<keyword evidence="3" id="KW-1185">Reference proteome</keyword>
<keyword evidence="2" id="KW-0808">Transferase</keyword>
<protein>
    <submittedName>
        <fullName evidence="2">Aminoglycoside phosphotransferase family protein</fullName>
    </submittedName>
</protein>
<dbReference type="EMBL" id="CP035758">
    <property type="protein sequence ID" value="QBD79511.1"/>
    <property type="molecule type" value="Genomic_DNA"/>
</dbReference>
<dbReference type="Gene3D" id="3.90.1200.10">
    <property type="match status" value="1"/>
</dbReference>
<dbReference type="Pfam" id="PF01636">
    <property type="entry name" value="APH"/>
    <property type="match status" value="1"/>
</dbReference>
<accession>A0A4V0YZF2</accession>
<dbReference type="PANTHER" id="PTHR21310">
    <property type="entry name" value="AMINOGLYCOSIDE PHOSPHOTRANSFERASE-RELATED-RELATED"/>
    <property type="match status" value="1"/>
</dbReference>
<proteinExistence type="predicted"/>
<dbReference type="InterPro" id="IPR011009">
    <property type="entry name" value="Kinase-like_dom_sf"/>
</dbReference>
<dbReference type="GO" id="GO:0016740">
    <property type="term" value="F:transferase activity"/>
    <property type="evidence" value="ECO:0007669"/>
    <property type="project" value="UniProtKB-KW"/>
</dbReference>
<dbReference type="InterPro" id="IPR002575">
    <property type="entry name" value="Aminoglycoside_PTrfase"/>
</dbReference>
<evidence type="ECO:0000313" key="2">
    <source>
        <dbReference type="EMBL" id="QBD79511.1"/>
    </source>
</evidence>
<dbReference type="KEGG" id="kbs:EPA93_27435"/>
<evidence type="ECO:0000313" key="3">
    <source>
        <dbReference type="Proteomes" id="UP000290365"/>
    </source>
</evidence>
<dbReference type="AlphaFoldDB" id="A0A4V0YZF2"/>
<organism evidence="2 3">
    <name type="scientific">Ktedonosporobacter rubrisoli</name>
    <dbReference type="NCBI Taxonomy" id="2509675"/>
    <lineage>
        <taxon>Bacteria</taxon>
        <taxon>Bacillati</taxon>
        <taxon>Chloroflexota</taxon>
        <taxon>Ktedonobacteria</taxon>
        <taxon>Ktedonobacterales</taxon>
        <taxon>Ktedonosporobacteraceae</taxon>
        <taxon>Ktedonosporobacter</taxon>
    </lineage>
</organism>
<dbReference type="InterPro" id="IPR051678">
    <property type="entry name" value="AGP_Transferase"/>
</dbReference>
<gene>
    <name evidence="2" type="ORF">EPA93_27435</name>
</gene>
<feature type="domain" description="Aminoglycoside phosphotransferase" evidence="1">
    <location>
        <begin position="55"/>
        <end position="296"/>
    </location>
</feature>
<dbReference type="Proteomes" id="UP000290365">
    <property type="component" value="Chromosome"/>
</dbReference>
<reference evidence="2 3" key="1">
    <citation type="submission" date="2019-01" db="EMBL/GenBank/DDBJ databases">
        <title>Ktedonosporobacter rubrisoli SCAWS-G2.</title>
        <authorList>
            <person name="Huang Y."/>
            <person name="Yan B."/>
        </authorList>
    </citation>
    <scope>NUCLEOTIDE SEQUENCE [LARGE SCALE GENOMIC DNA]</scope>
    <source>
        <strain evidence="2 3">SCAWS-G2</strain>
    </source>
</reference>
<dbReference type="OrthoDB" id="334783at2"/>